<dbReference type="AlphaFoldDB" id="A0A2N9HQ39"/>
<reference evidence="2" key="1">
    <citation type="submission" date="2018-02" db="EMBL/GenBank/DDBJ databases">
        <authorList>
            <person name="Cohen D.B."/>
            <person name="Kent A.D."/>
        </authorList>
    </citation>
    <scope>NUCLEOTIDE SEQUENCE</scope>
</reference>
<name>A0A2N9HQ39_FAGSY</name>
<dbReference type="EMBL" id="OIVN01003879">
    <property type="protein sequence ID" value="SPD14108.1"/>
    <property type="molecule type" value="Genomic_DNA"/>
</dbReference>
<keyword evidence="1" id="KW-0539">Nucleus</keyword>
<dbReference type="GO" id="GO:0006355">
    <property type="term" value="P:regulation of DNA-templated transcription"/>
    <property type="evidence" value="ECO:0007669"/>
    <property type="project" value="InterPro"/>
</dbReference>
<dbReference type="InterPro" id="IPR036529">
    <property type="entry name" value="KIX_dom_sf"/>
</dbReference>
<organism evidence="2">
    <name type="scientific">Fagus sylvatica</name>
    <name type="common">Beechnut</name>
    <dbReference type="NCBI Taxonomy" id="28930"/>
    <lineage>
        <taxon>Eukaryota</taxon>
        <taxon>Viridiplantae</taxon>
        <taxon>Streptophyta</taxon>
        <taxon>Embryophyta</taxon>
        <taxon>Tracheophyta</taxon>
        <taxon>Spermatophyta</taxon>
        <taxon>Magnoliopsida</taxon>
        <taxon>eudicotyledons</taxon>
        <taxon>Gunneridae</taxon>
        <taxon>Pentapetalae</taxon>
        <taxon>rosids</taxon>
        <taxon>fabids</taxon>
        <taxon>Fagales</taxon>
        <taxon>Fagaceae</taxon>
        <taxon>Fagus</taxon>
    </lineage>
</organism>
<dbReference type="Gene3D" id="1.10.246.20">
    <property type="entry name" value="Coactivator CBP, KIX domain"/>
    <property type="match status" value="1"/>
</dbReference>
<dbReference type="PANTHER" id="PTHR35300:SF5">
    <property type="entry name" value="HISTONE ACETYLTRANSFERASE"/>
    <property type="match status" value="1"/>
</dbReference>
<evidence type="ECO:0000313" key="2">
    <source>
        <dbReference type="EMBL" id="SPD14108.1"/>
    </source>
</evidence>
<dbReference type="GO" id="GO:0003712">
    <property type="term" value="F:transcription coregulator activity"/>
    <property type="evidence" value="ECO:0007669"/>
    <property type="project" value="InterPro"/>
</dbReference>
<gene>
    <name evidence="2" type="ORF">FSB_LOCUS41990</name>
</gene>
<proteinExistence type="predicted"/>
<accession>A0A2N9HQ39</accession>
<sequence length="358" mass="39934">MVHGRGGMGNGLGFSIDFRNGLGGVVVDGVVAWALVGLDLGFGHGGEPRVMVGCTLQLGYGGLCRLGLDLRWLNSCGGVFVVVAMDEKDLGYGCWDYMGYCCWSLSQKEIVRMPRPGPRPYECVRKAWHSDRHQPIRGSLIQEIFRVVNEVHNSTTKKNKEWQEKLPIVVLKVEEIMYSKANSEAEYMDLKTLWDRTNDAINTIIRRDESTENGKLLQPCIEDTSNKITEINTRKTPESSCKIGCDLSLRSGPLFVTPMSVGNSKPQEVEDIGFGSSRVGSKHSDQSPVDRKFAFINGGNAYGPCSNEWSFEDKCINVEETSKKRKAVLNHCAEDQQFYRQPKLPCSHLTGRMRNADS</sequence>
<evidence type="ECO:0000256" key="1">
    <source>
        <dbReference type="ARBA" id="ARBA00023242"/>
    </source>
</evidence>
<protein>
    <submittedName>
        <fullName evidence="2">Uncharacterized protein</fullName>
    </submittedName>
</protein>
<dbReference type="PANTHER" id="PTHR35300">
    <property type="entry name" value="COACTIVATOR CBP, KIX DOMAIN-CONTAINING PROTEIN-RELATED"/>
    <property type="match status" value="1"/>
</dbReference>